<organism evidence="2 3">
    <name type="scientific">Methylocaldum szegediense</name>
    <dbReference type="NCBI Taxonomy" id="73780"/>
    <lineage>
        <taxon>Bacteria</taxon>
        <taxon>Pseudomonadati</taxon>
        <taxon>Pseudomonadota</taxon>
        <taxon>Gammaproteobacteria</taxon>
        <taxon>Methylococcales</taxon>
        <taxon>Methylococcaceae</taxon>
        <taxon>Methylocaldum</taxon>
    </lineage>
</organism>
<evidence type="ECO:0000313" key="2">
    <source>
        <dbReference type="EMBL" id="CAI8784988.1"/>
    </source>
</evidence>
<proteinExistence type="predicted"/>
<evidence type="ECO:0000313" key="3">
    <source>
        <dbReference type="Proteomes" id="UP001162030"/>
    </source>
</evidence>
<feature type="region of interest" description="Disordered" evidence="1">
    <location>
        <begin position="1"/>
        <end position="69"/>
    </location>
</feature>
<dbReference type="EMBL" id="OX458333">
    <property type="protein sequence ID" value="CAI8784988.1"/>
    <property type="molecule type" value="Genomic_DNA"/>
</dbReference>
<name>A0ABM9HZ80_9GAMM</name>
<keyword evidence="3" id="KW-1185">Reference proteome</keyword>
<reference evidence="2 3" key="1">
    <citation type="submission" date="2023-03" db="EMBL/GenBank/DDBJ databases">
        <authorList>
            <person name="Pearce D."/>
        </authorList>
    </citation>
    <scope>NUCLEOTIDE SEQUENCE [LARGE SCALE GENOMIC DNA]</scope>
    <source>
        <strain evidence="2">Msz</strain>
    </source>
</reference>
<feature type="compositionally biased region" description="Pro residues" evidence="1">
    <location>
        <begin position="1"/>
        <end position="10"/>
    </location>
</feature>
<sequence length="69" mass="7354">MGPFQSPHPPRGGVGKLRVSTPRSVRDGRAASRVMGRTAAQLHWHGEAPRTSLLTSVSDETTNSDGDES</sequence>
<protein>
    <submittedName>
        <fullName evidence="2">Uncharacterized protein</fullName>
    </submittedName>
</protein>
<feature type="compositionally biased region" description="Polar residues" evidence="1">
    <location>
        <begin position="52"/>
        <end position="69"/>
    </location>
</feature>
<evidence type="ECO:0000256" key="1">
    <source>
        <dbReference type="SAM" id="MobiDB-lite"/>
    </source>
</evidence>
<gene>
    <name evidence="2" type="ORF">MSZNOR_1293</name>
</gene>
<dbReference type="Proteomes" id="UP001162030">
    <property type="component" value="Chromosome"/>
</dbReference>
<accession>A0ABM9HZ80</accession>